<dbReference type="AlphaFoldDB" id="A0A7K0EKT4"/>
<proteinExistence type="predicted"/>
<comment type="caution">
    <text evidence="3">The sequence shown here is derived from an EMBL/GenBank/DDBJ whole genome shotgun (WGS) entry which is preliminary data.</text>
</comment>
<reference evidence="3 4" key="1">
    <citation type="journal article" date="2018" name="Antonie Van Leeuwenhoek">
        <title>Larkinella terrae sp. nov., isolated from soil on Jeju Island, South Korea.</title>
        <authorList>
            <person name="Ten L.N."/>
            <person name="Jeon J."/>
            <person name="Park S.J."/>
            <person name="Park S."/>
            <person name="Lee S.Y."/>
            <person name="Kim M.K."/>
            <person name="Jung H.Y."/>
        </authorList>
    </citation>
    <scope>NUCLEOTIDE SEQUENCE [LARGE SCALE GENOMIC DNA]</scope>
    <source>
        <strain evidence="3 4">KCTC 52001</strain>
    </source>
</reference>
<feature type="transmembrane region" description="Helical" evidence="1">
    <location>
        <begin position="191"/>
        <end position="212"/>
    </location>
</feature>
<sequence length="227" mass="26114">MKWSFVIQQKLKAAVLLTGIMLLIVLSTFLSRRNINDIDKSFSSIYRDRLVPAVDMVYLSENLYTKRLILERYLFSSAHSSPQEINRLLKKQNRSIDSLLTNYEKTFLIAEEAKSLQLFKNRVNQYGQLENKILHCVQTGYKETGCELFNEKGSVVFQQLIKGLNDLITIQYTEGQSLVKESKSESSQFNLISTLQIAIAIFIGLLILGLIYNSRITTHDKQPFHLN</sequence>
<dbReference type="RefSeq" id="WP_154175800.1">
    <property type="nucleotide sequence ID" value="NZ_WJXZ01000007.1"/>
</dbReference>
<gene>
    <name evidence="3" type="ORF">GJJ30_14090</name>
</gene>
<keyword evidence="1" id="KW-0472">Membrane</keyword>
<dbReference type="EMBL" id="WJXZ01000007">
    <property type="protein sequence ID" value="MRS62427.1"/>
    <property type="molecule type" value="Genomic_DNA"/>
</dbReference>
<dbReference type="OrthoDB" id="1438991at2"/>
<evidence type="ECO:0000256" key="1">
    <source>
        <dbReference type="SAM" id="Phobius"/>
    </source>
</evidence>
<name>A0A7K0EKT4_9BACT</name>
<dbReference type="Proteomes" id="UP000441754">
    <property type="component" value="Unassembled WGS sequence"/>
</dbReference>
<keyword evidence="1" id="KW-1133">Transmembrane helix</keyword>
<feature type="domain" description="Chemotaxis methyl-accepting receptor HlyB-like 4HB MCP" evidence="2">
    <location>
        <begin position="6"/>
        <end position="184"/>
    </location>
</feature>
<dbReference type="InterPro" id="IPR024478">
    <property type="entry name" value="HlyB_4HB_MCP"/>
</dbReference>
<organism evidence="3 4">
    <name type="scientific">Larkinella terrae</name>
    <dbReference type="NCBI Taxonomy" id="2025311"/>
    <lineage>
        <taxon>Bacteria</taxon>
        <taxon>Pseudomonadati</taxon>
        <taxon>Bacteroidota</taxon>
        <taxon>Cytophagia</taxon>
        <taxon>Cytophagales</taxon>
        <taxon>Spirosomataceae</taxon>
        <taxon>Larkinella</taxon>
    </lineage>
</organism>
<keyword evidence="1" id="KW-0812">Transmembrane</keyword>
<protein>
    <recommendedName>
        <fullName evidence="2">Chemotaxis methyl-accepting receptor HlyB-like 4HB MCP domain-containing protein</fullName>
    </recommendedName>
</protein>
<evidence type="ECO:0000313" key="4">
    <source>
        <dbReference type="Proteomes" id="UP000441754"/>
    </source>
</evidence>
<dbReference type="Pfam" id="PF12729">
    <property type="entry name" value="4HB_MCP_1"/>
    <property type="match status" value="1"/>
</dbReference>
<evidence type="ECO:0000259" key="2">
    <source>
        <dbReference type="Pfam" id="PF12729"/>
    </source>
</evidence>
<keyword evidence="4" id="KW-1185">Reference proteome</keyword>
<accession>A0A7K0EKT4</accession>
<evidence type="ECO:0000313" key="3">
    <source>
        <dbReference type="EMBL" id="MRS62427.1"/>
    </source>
</evidence>